<dbReference type="EMBL" id="KN837149">
    <property type="protein sequence ID" value="KIJ39816.1"/>
    <property type="molecule type" value="Genomic_DNA"/>
</dbReference>
<proteinExistence type="predicted"/>
<dbReference type="AlphaFoldDB" id="A0A0C9VPN9"/>
<gene>
    <name evidence="1" type="ORF">M422DRAFT_49508</name>
</gene>
<dbReference type="Proteomes" id="UP000054279">
    <property type="component" value="Unassembled WGS sequence"/>
</dbReference>
<protein>
    <submittedName>
        <fullName evidence="1">Uncharacterized protein</fullName>
    </submittedName>
</protein>
<organism evidence="1 2">
    <name type="scientific">Sphaerobolus stellatus (strain SS14)</name>
    <dbReference type="NCBI Taxonomy" id="990650"/>
    <lineage>
        <taxon>Eukaryota</taxon>
        <taxon>Fungi</taxon>
        <taxon>Dikarya</taxon>
        <taxon>Basidiomycota</taxon>
        <taxon>Agaricomycotina</taxon>
        <taxon>Agaricomycetes</taxon>
        <taxon>Phallomycetidae</taxon>
        <taxon>Geastrales</taxon>
        <taxon>Sphaerobolaceae</taxon>
        <taxon>Sphaerobolus</taxon>
    </lineage>
</organism>
<accession>A0A0C9VPN9</accession>
<name>A0A0C9VPN9_SPHS4</name>
<keyword evidence="2" id="KW-1185">Reference proteome</keyword>
<reference evidence="1 2" key="1">
    <citation type="submission" date="2014-06" db="EMBL/GenBank/DDBJ databases">
        <title>Evolutionary Origins and Diversification of the Mycorrhizal Mutualists.</title>
        <authorList>
            <consortium name="DOE Joint Genome Institute"/>
            <consortium name="Mycorrhizal Genomics Consortium"/>
            <person name="Kohler A."/>
            <person name="Kuo A."/>
            <person name="Nagy L.G."/>
            <person name="Floudas D."/>
            <person name="Copeland A."/>
            <person name="Barry K.W."/>
            <person name="Cichocki N."/>
            <person name="Veneault-Fourrey C."/>
            <person name="LaButti K."/>
            <person name="Lindquist E.A."/>
            <person name="Lipzen A."/>
            <person name="Lundell T."/>
            <person name="Morin E."/>
            <person name="Murat C."/>
            <person name="Riley R."/>
            <person name="Ohm R."/>
            <person name="Sun H."/>
            <person name="Tunlid A."/>
            <person name="Henrissat B."/>
            <person name="Grigoriev I.V."/>
            <person name="Hibbett D.S."/>
            <person name="Martin F."/>
        </authorList>
    </citation>
    <scope>NUCLEOTIDE SEQUENCE [LARGE SCALE GENOMIC DNA]</scope>
    <source>
        <strain evidence="1 2">SS14</strain>
    </source>
</reference>
<evidence type="ECO:0000313" key="2">
    <source>
        <dbReference type="Proteomes" id="UP000054279"/>
    </source>
</evidence>
<evidence type="ECO:0000313" key="1">
    <source>
        <dbReference type="EMBL" id="KIJ39816.1"/>
    </source>
</evidence>
<sequence length="310" mass="34958">MACYSVTAILPLGTAMAGFQASKQLACWIPVLRNSFNCVTAQVITSAHILSLQAEMESTQKDTFARLSQSSSELASWALDIYHFADADIPRFIEELPKFNFTGKDVIVEALFDSQSDAIAAKEHLFNFFISMEDSAAMTMWTSKVIDCRLEVQRQFSGSSELTQVEIIQSSLQSLDTVIDHMHYACDASICTANRLVLTLNGLFKLIDNELNLDRVEKEKLKAHVWTMLGGNRLRLQTLDGKITYFEVVLAFEKPMLRGLRNLKYILSYGSKRIRLIKSKLKMEKNCDTEIEFGAVEVLIGRQHNPIILT</sequence>
<dbReference type="HOGENOM" id="CLU_897633_0_0_1"/>